<reference evidence="4" key="1">
    <citation type="submission" date="2021-02" db="EMBL/GenBank/DDBJ databases">
        <authorList>
            <person name="Dougan E. K."/>
            <person name="Rhodes N."/>
            <person name="Thang M."/>
            <person name="Chan C."/>
        </authorList>
    </citation>
    <scope>NUCLEOTIDE SEQUENCE</scope>
</reference>
<dbReference type="GO" id="GO:0004842">
    <property type="term" value="F:ubiquitin-protein transferase activity"/>
    <property type="evidence" value="ECO:0007669"/>
    <property type="project" value="TreeGrafter"/>
</dbReference>
<dbReference type="InterPro" id="IPR036770">
    <property type="entry name" value="Ankyrin_rpt-contain_sf"/>
</dbReference>
<dbReference type="OrthoDB" id="449371at2759"/>
<gene>
    <name evidence="4" type="ORF">PGLA1383_LOCUS39471</name>
    <name evidence="5" type="ORF">PGLA2088_LOCUS1350</name>
</gene>
<protein>
    <submittedName>
        <fullName evidence="4">Uncharacterized protein</fullName>
    </submittedName>
</protein>
<dbReference type="Proteomes" id="UP000654075">
    <property type="component" value="Unassembled WGS sequence"/>
</dbReference>
<keyword evidence="6" id="KW-1185">Reference proteome</keyword>
<organism evidence="4 6">
    <name type="scientific">Polarella glacialis</name>
    <name type="common">Dinoflagellate</name>
    <dbReference type="NCBI Taxonomy" id="89957"/>
    <lineage>
        <taxon>Eukaryota</taxon>
        <taxon>Sar</taxon>
        <taxon>Alveolata</taxon>
        <taxon>Dinophyceae</taxon>
        <taxon>Suessiales</taxon>
        <taxon>Suessiaceae</taxon>
        <taxon>Polarella</taxon>
    </lineage>
</organism>
<dbReference type="PROSITE" id="PS50088">
    <property type="entry name" value="ANK_REPEAT"/>
    <property type="match status" value="3"/>
</dbReference>
<dbReference type="Pfam" id="PF12796">
    <property type="entry name" value="Ank_2"/>
    <property type="match status" value="1"/>
</dbReference>
<dbReference type="SUPFAM" id="SSF48403">
    <property type="entry name" value="Ankyrin repeat"/>
    <property type="match status" value="1"/>
</dbReference>
<keyword evidence="2 3" id="KW-0040">ANK repeat</keyword>
<dbReference type="PANTHER" id="PTHR24171:SF8">
    <property type="entry name" value="BRCA1-ASSOCIATED RING DOMAIN PROTEIN 1"/>
    <property type="match status" value="1"/>
</dbReference>
<keyword evidence="1" id="KW-0677">Repeat</keyword>
<comment type="caution">
    <text evidence="4">The sequence shown here is derived from an EMBL/GenBank/DDBJ whole genome shotgun (WGS) entry which is preliminary data.</text>
</comment>
<evidence type="ECO:0000313" key="4">
    <source>
        <dbReference type="EMBL" id="CAE8621953.1"/>
    </source>
</evidence>
<dbReference type="GO" id="GO:0085020">
    <property type="term" value="P:protein K6-linked ubiquitination"/>
    <property type="evidence" value="ECO:0007669"/>
    <property type="project" value="TreeGrafter"/>
</dbReference>
<name>A0A813GA31_POLGL</name>
<proteinExistence type="predicted"/>
<dbReference type="InterPro" id="IPR002110">
    <property type="entry name" value="Ankyrin_rpt"/>
</dbReference>
<dbReference type="EMBL" id="CAJNNW010001022">
    <property type="protein sequence ID" value="CAE8633791.1"/>
    <property type="molecule type" value="Genomic_DNA"/>
</dbReference>
<dbReference type="EMBL" id="CAJNNV010027851">
    <property type="protein sequence ID" value="CAE8621953.1"/>
    <property type="molecule type" value="Genomic_DNA"/>
</dbReference>
<dbReference type="PROSITE" id="PS50297">
    <property type="entry name" value="ANK_REP_REGION"/>
    <property type="match status" value="3"/>
</dbReference>
<dbReference type="PRINTS" id="PR01415">
    <property type="entry name" value="ANKYRIN"/>
</dbReference>
<evidence type="ECO:0000313" key="5">
    <source>
        <dbReference type="EMBL" id="CAE8633791.1"/>
    </source>
</evidence>
<accession>A0A813GA31</accession>
<evidence type="ECO:0000256" key="2">
    <source>
        <dbReference type="ARBA" id="ARBA00023043"/>
    </source>
</evidence>
<dbReference type="AlphaFoldDB" id="A0A813GA31"/>
<dbReference type="PANTHER" id="PTHR24171">
    <property type="entry name" value="ANKYRIN REPEAT DOMAIN-CONTAINING PROTEIN 39-RELATED"/>
    <property type="match status" value="1"/>
</dbReference>
<dbReference type="Gene3D" id="1.25.40.20">
    <property type="entry name" value="Ankyrin repeat-containing domain"/>
    <property type="match status" value="2"/>
</dbReference>
<dbReference type="SMART" id="SM00248">
    <property type="entry name" value="ANK"/>
    <property type="match status" value="3"/>
</dbReference>
<feature type="repeat" description="ANK" evidence="3">
    <location>
        <begin position="350"/>
        <end position="382"/>
    </location>
</feature>
<evidence type="ECO:0000256" key="3">
    <source>
        <dbReference type="PROSITE-ProRule" id="PRU00023"/>
    </source>
</evidence>
<dbReference type="Pfam" id="PF00023">
    <property type="entry name" value="Ank"/>
    <property type="match status" value="1"/>
</dbReference>
<feature type="repeat" description="ANK" evidence="3">
    <location>
        <begin position="317"/>
        <end position="349"/>
    </location>
</feature>
<feature type="repeat" description="ANK" evidence="3">
    <location>
        <begin position="383"/>
        <end position="415"/>
    </location>
</feature>
<dbReference type="Proteomes" id="UP000626109">
    <property type="component" value="Unassembled WGS sequence"/>
</dbReference>
<evidence type="ECO:0000313" key="6">
    <source>
        <dbReference type="Proteomes" id="UP000654075"/>
    </source>
</evidence>
<evidence type="ECO:0000256" key="1">
    <source>
        <dbReference type="ARBA" id="ARBA00022737"/>
    </source>
</evidence>
<sequence>MRSQVMARRGEKARSLQQGALPKVMKGCCDPYDPMQFSAYRRAATDSTGNGMPSEAYLYELIFEEFQNDQDFWTKWNVVECVRAPASSQGRKHPTKTPIRVVMDLEALVPLPRNYPPSDYEHGPYEPRQLVGLPDGYHVPLEAFTLKDGEILLDHQRKFQNGNIDPRYEWLHDIIQRVKKEEAANRLAIADEPKVVPRPKAMALASTGFVSWLSSWTGTGTGAGHEPELSPFPAEGSALIESFSQSLRMDFPNEKAAEATGSAPNMRGTAVVAAYDTLSASALPIASPFGHKFQQHDVEDYLDSERVHLDDNLRVMMGLTPLHFAAKFGSAESLRLLLDANADVGAVDEEGLTPLHVAIKFGSAESARLLLGANADVNARNISGLTPLHVAVKFGSAESVRLLLGANADVYARNISGWTPKDLAAKEGWTPVNWAHVLLGAKSSPPFSHRLDRMQESRT</sequence>